<name>A0ABY6KYY6_9ARAC</name>
<keyword evidence="2" id="KW-1185">Reference proteome</keyword>
<dbReference type="Proteomes" id="UP001235939">
    <property type="component" value="Chromosome 10"/>
</dbReference>
<proteinExistence type="predicted"/>
<evidence type="ECO:0000313" key="2">
    <source>
        <dbReference type="Proteomes" id="UP001235939"/>
    </source>
</evidence>
<organism evidence="1 2">
    <name type="scientific">Cordylochernes scorpioides</name>
    <dbReference type="NCBI Taxonomy" id="51811"/>
    <lineage>
        <taxon>Eukaryota</taxon>
        <taxon>Metazoa</taxon>
        <taxon>Ecdysozoa</taxon>
        <taxon>Arthropoda</taxon>
        <taxon>Chelicerata</taxon>
        <taxon>Arachnida</taxon>
        <taxon>Pseudoscorpiones</taxon>
        <taxon>Cheliferoidea</taxon>
        <taxon>Chernetidae</taxon>
        <taxon>Cordylochernes</taxon>
    </lineage>
</organism>
<protein>
    <submittedName>
        <fullName evidence="1">Uncharacterized protein</fullName>
    </submittedName>
</protein>
<dbReference type="EMBL" id="CP092872">
    <property type="protein sequence ID" value="UYV72898.1"/>
    <property type="molecule type" value="Genomic_DNA"/>
</dbReference>
<evidence type="ECO:0000313" key="1">
    <source>
        <dbReference type="EMBL" id="UYV72898.1"/>
    </source>
</evidence>
<reference evidence="1 2" key="1">
    <citation type="submission" date="2022-01" db="EMBL/GenBank/DDBJ databases">
        <title>A chromosomal length assembly of Cordylochernes scorpioides.</title>
        <authorList>
            <person name="Zeh D."/>
            <person name="Zeh J."/>
        </authorList>
    </citation>
    <scope>NUCLEOTIDE SEQUENCE [LARGE SCALE GENOMIC DNA]</scope>
    <source>
        <strain evidence="1">IN4F17</strain>
        <tissue evidence="1">Whole Body</tissue>
    </source>
</reference>
<sequence>MQKKHTQLIDFLGVRMLQWHVGLHRPKELDTEIKKEVKKADLEKILRRFQTHHEKHLILNMRMEEALLRESVSEDTFTAEYESVCDNIMTDYEALVKKDDVSTISGAAAMNYRLPKLELKKFGGEPREWNTFWSQF</sequence>
<gene>
    <name evidence="1" type="ORF">LAZ67_10001121</name>
</gene>
<accession>A0ABY6KYY6</accession>